<feature type="compositionally biased region" description="Polar residues" evidence="1">
    <location>
        <begin position="116"/>
        <end position="129"/>
    </location>
</feature>
<feature type="region of interest" description="Disordered" evidence="1">
    <location>
        <begin position="116"/>
        <end position="159"/>
    </location>
</feature>
<reference evidence="2 3" key="1">
    <citation type="submission" date="2018-10" db="EMBL/GenBank/DDBJ databases">
        <title>Lactobacillus sp. R7 and Lactobacillus sp. R19 isolated from fermented mustard green product of Taiwan.</title>
        <authorList>
            <person name="Lin S.-T."/>
        </authorList>
    </citation>
    <scope>NUCLEOTIDE SEQUENCE [LARGE SCALE GENOMIC DNA]</scope>
    <source>
        <strain evidence="2 3">BCRC 81129</strain>
    </source>
</reference>
<dbReference type="RefSeq" id="WP_135368539.1">
    <property type="nucleotide sequence ID" value="NZ_RKLX01000018.1"/>
</dbReference>
<sequence length="297" mass="32317">MDMKKIVMAATLLSIVTGGEVSALAAKTTHQSVAKITHVKVTKHKVTGYTTAKSHIKLMKLKHGEKASATANKKGKFTVKVKSNNLTKLKFKIKATKPGLKARTYTHKVKKAVQAIDNSVTTETPASTTPVKPDEGKKPEKDKEKPQSKPSVNVVYKNVPGKPTVNSTAELITKIGTDLKKAKSDFDGAITIKDAQGNVKEITSDDLTFLKEVLEAKYIMMHESNHSSQAYTDASSYVTLTAKHDSKYSKISSLVDNSDISKVNHLIQVAHDLKTVQDNWNKISAAFSTASQTINPS</sequence>
<keyword evidence="3" id="KW-1185">Reference proteome</keyword>
<evidence type="ECO:0008006" key="4">
    <source>
        <dbReference type="Google" id="ProtNLM"/>
    </source>
</evidence>
<gene>
    <name evidence="2" type="ORF">EGT51_09970</name>
</gene>
<evidence type="ECO:0000256" key="1">
    <source>
        <dbReference type="SAM" id="MobiDB-lite"/>
    </source>
</evidence>
<proteinExistence type="predicted"/>
<evidence type="ECO:0000313" key="2">
    <source>
        <dbReference type="EMBL" id="TGD17999.1"/>
    </source>
</evidence>
<name>A0A4Z0JA87_9LACO</name>
<feature type="compositionally biased region" description="Basic and acidic residues" evidence="1">
    <location>
        <begin position="132"/>
        <end position="147"/>
    </location>
</feature>
<evidence type="ECO:0000313" key="3">
    <source>
        <dbReference type="Proteomes" id="UP000297348"/>
    </source>
</evidence>
<dbReference type="AlphaFoldDB" id="A0A4Z0JA87"/>
<dbReference type="OrthoDB" id="2327271at2"/>
<dbReference type="Proteomes" id="UP000297348">
    <property type="component" value="Unassembled WGS sequence"/>
</dbReference>
<protein>
    <recommendedName>
        <fullName evidence="4">Bacterial Ig domain-containing protein</fullName>
    </recommendedName>
</protein>
<dbReference type="EMBL" id="RKLX01000018">
    <property type="protein sequence ID" value="TGD17999.1"/>
    <property type="molecule type" value="Genomic_DNA"/>
</dbReference>
<comment type="caution">
    <text evidence="2">The sequence shown here is derived from an EMBL/GenBank/DDBJ whole genome shotgun (WGS) entry which is preliminary data.</text>
</comment>
<accession>A0A4Z0JA87</accession>
<organism evidence="2 3">
    <name type="scientific">Levilactobacillus suantsaiihabitans</name>
    <dbReference type="NCBI Taxonomy" id="2487722"/>
    <lineage>
        <taxon>Bacteria</taxon>
        <taxon>Bacillati</taxon>
        <taxon>Bacillota</taxon>
        <taxon>Bacilli</taxon>
        <taxon>Lactobacillales</taxon>
        <taxon>Lactobacillaceae</taxon>
        <taxon>Levilactobacillus</taxon>
    </lineage>
</organism>